<dbReference type="GO" id="GO:0003688">
    <property type="term" value="F:DNA replication origin binding"/>
    <property type="evidence" value="ECO:0007669"/>
    <property type="project" value="TreeGrafter"/>
</dbReference>
<dbReference type="HOGENOM" id="CLU_012774_5_2_1"/>
<reference evidence="11" key="1">
    <citation type="journal article" date="2010" name="Genome Biol.">
        <title>Genome sequence of the necrotrophic plant pathogen Pythium ultimum reveals original pathogenicity mechanisms and effector repertoire.</title>
        <authorList>
            <person name="Levesque C.A."/>
            <person name="Brouwer H."/>
            <person name="Cano L."/>
            <person name="Hamilton J.P."/>
            <person name="Holt C."/>
            <person name="Huitema E."/>
            <person name="Raffaele S."/>
            <person name="Robideau G.P."/>
            <person name="Thines M."/>
            <person name="Win J."/>
            <person name="Zerillo M.M."/>
            <person name="Beakes G.W."/>
            <person name="Boore J.L."/>
            <person name="Busam D."/>
            <person name="Dumas B."/>
            <person name="Ferriera S."/>
            <person name="Fuerstenberg S.I."/>
            <person name="Gachon C.M."/>
            <person name="Gaulin E."/>
            <person name="Govers F."/>
            <person name="Grenville-Briggs L."/>
            <person name="Horner N."/>
            <person name="Hostetler J."/>
            <person name="Jiang R.H."/>
            <person name="Johnson J."/>
            <person name="Krajaejun T."/>
            <person name="Lin H."/>
            <person name="Meijer H.J."/>
            <person name="Moore B."/>
            <person name="Morris P."/>
            <person name="Phuntmart V."/>
            <person name="Puiu D."/>
            <person name="Shetty J."/>
            <person name="Stajich J.E."/>
            <person name="Tripathy S."/>
            <person name="Wawra S."/>
            <person name="van West P."/>
            <person name="Whitty B.R."/>
            <person name="Coutinho P.M."/>
            <person name="Henrissat B."/>
            <person name="Martin F."/>
            <person name="Thomas P.D."/>
            <person name="Tyler B.M."/>
            <person name="De Vries R.P."/>
            <person name="Kamoun S."/>
            <person name="Yandell M."/>
            <person name="Tisserat N."/>
            <person name="Buell C.R."/>
        </authorList>
    </citation>
    <scope>NUCLEOTIDE SEQUENCE</scope>
    <source>
        <strain evidence="11">DAOM:BR144</strain>
    </source>
</reference>
<dbReference type="Gene3D" id="2.30.30.490">
    <property type="match status" value="1"/>
</dbReference>
<comment type="function">
    <text evidence="7">Component of the origin recognition complex (ORC) that binds origins of replication. DNA-binding is ATP-dependent, however specific DNA sequences that define origins of replication have not been identified so far. ORC is required to assemble the pre-replication complex necessary to initiate DNA replication.</text>
</comment>
<evidence type="ECO:0000256" key="2">
    <source>
        <dbReference type="ARBA" id="ARBA00008398"/>
    </source>
</evidence>
<evidence type="ECO:0000313" key="11">
    <source>
        <dbReference type="Proteomes" id="UP000019132"/>
    </source>
</evidence>
<evidence type="ECO:0000313" key="10">
    <source>
        <dbReference type="EnsemblProtists" id="PYU1_T006962"/>
    </source>
</evidence>
<dbReference type="CDD" id="cd00009">
    <property type="entry name" value="AAA"/>
    <property type="match status" value="1"/>
</dbReference>
<reference evidence="11" key="2">
    <citation type="submission" date="2010-04" db="EMBL/GenBank/DDBJ databases">
        <authorList>
            <person name="Buell R."/>
            <person name="Hamilton J."/>
            <person name="Hostetler J."/>
        </authorList>
    </citation>
    <scope>NUCLEOTIDE SEQUENCE [LARGE SCALE GENOMIC DNA]</scope>
    <source>
        <strain evidence="11">DAOM:BR144</strain>
    </source>
</reference>
<proteinExistence type="inferred from homology"/>
<dbReference type="STRING" id="431595.K3WPS0"/>
<comment type="subunit">
    <text evidence="7">ORC is composed of six subunits.</text>
</comment>
<organism evidence="10 11">
    <name type="scientific">Globisporangium ultimum (strain ATCC 200006 / CBS 805.95 / DAOM BR144)</name>
    <name type="common">Pythium ultimum</name>
    <dbReference type="NCBI Taxonomy" id="431595"/>
    <lineage>
        <taxon>Eukaryota</taxon>
        <taxon>Sar</taxon>
        <taxon>Stramenopiles</taxon>
        <taxon>Oomycota</taxon>
        <taxon>Peronosporomycetes</taxon>
        <taxon>Pythiales</taxon>
        <taxon>Pythiaceae</taxon>
        <taxon>Globisporangium</taxon>
    </lineage>
</organism>
<dbReference type="Gene3D" id="3.40.50.300">
    <property type="entry name" value="P-loop containing nucleotide triphosphate hydrolases"/>
    <property type="match status" value="1"/>
</dbReference>
<protein>
    <recommendedName>
        <fullName evidence="7">Origin recognition complex subunit 1</fullName>
    </recommendedName>
</protein>
<dbReference type="AlphaFoldDB" id="K3WPS0"/>
<evidence type="ECO:0000256" key="6">
    <source>
        <dbReference type="ARBA" id="ARBA00023242"/>
    </source>
</evidence>
<dbReference type="VEuPathDB" id="FungiDB:PYU1_G006947"/>
<evidence type="ECO:0000256" key="1">
    <source>
        <dbReference type="ARBA" id="ARBA00004123"/>
    </source>
</evidence>
<dbReference type="Proteomes" id="UP000019132">
    <property type="component" value="Unassembled WGS sequence"/>
</dbReference>
<evidence type="ECO:0000256" key="7">
    <source>
        <dbReference type="RuleBase" id="RU365058"/>
    </source>
</evidence>
<keyword evidence="4" id="KW-0479">Metal-binding</keyword>
<evidence type="ECO:0000256" key="4">
    <source>
        <dbReference type="ARBA" id="ARBA00022723"/>
    </source>
</evidence>
<reference evidence="10" key="3">
    <citation type="submission" date="2015-02" db="UniProtKB">
        <authorList>
            <consortium name="EnsemblProtists"/>
        </authorList>
    </citation>
    <scope>IDENTIFICATION</scope>
    <source>
        <strain evidence="10">DAOM BR144</strain>
    </source>
</reference>
<keyword evidence="11" id="KW-1185">Reference proteome</keyword>
<dbReference type="GO" id="GO:0005524">
    <property type="term" value="F:ATP binding"/>
    <property type="evidence" value="ECO:0007669"/>
    <property type="project" value="UniProtKB-KW"/>
</dbReference>
<keyword evidence="5 7" id="KW-0238">DNA-binding</keyword>
<dbReference type="InterPro" id="IPR003959">
    <property type="entry name" value="ATPase_AAA_core"/>
</dbReference>
<comment type="subcellular location">
    <subcellularLocation>
        <location evidence="1 7">Nucleus</location>
    </subcellularLocation>
</comment>
<keyword evidence="3 7" id="KW-0235">DNA replication</keyword>
<dbReference type="InterPro" id="IPR015163">
    <property type="entry name" value="Cdc6_C"/>
</dbReference>
<dbReference type="InterPro" id="IPR043151">
    <property type="entry name" value="BAH_sf"/>
</dbReference>
<dbReference type="GO" id="GO:0016887">
    <property type="term" value="F:ATP hydrolysis activity"/>
    <property type="evidence" value="ECO:0007669"/>
    <property type="project" value="InterPro"/>
</dbReference>
<feature type="domain" description="AAA+ ATPase" evidence="9">
    <location>
        <begin position="264"/>
        <end position="419"/>
    </location>
</feature>
<dbReference type="Pfam" id="PF09079">
    <property type="entry name" value="WHD_Cdc6"/>
    <property type="match status" value="1"/>
</dbReference>
<name>K3WPS0_GLOUD</name>
<dbReference type="GO" id="GO:0006270">
    <property type="term" value="P:DNA replication initiation"/>
    <property type="evidence" value="ECO:0007669"/>
    <property type="project" value="TreeGrafter"/>
</dbReference>
<evidence type="ECO:0000256" key="5">
    <source>
        <dbReference type="ARBA" id="ARBA00023125"/>
    </source>
</evidence>
<dbReference type="GO" id="GO:0005664">
    <property type="term" value="C:nuclear origin of replication recognition complex"/>
    <property type="evidence" value="ECO:0007669"/>
    <property type="project" value="TreeGrafter"/>
</dbReference>
<dbReference type="OMA" id="IQICAKS"/>
<evidence type="ECO:0000256" key="8">
    <source>
        <dbReference type="SAM" id="MobiDB-lite"/>
    </source>
</evidence>
<keyword evidence="7" id="KW-0547">Nucleotide-binding</keyword>
<accession>K3WPS0</accession>
<evidence type="ECO:0000256" key="3">
    <source>
        <dbReference type="ARBA" id="ARBA00022705"/>
    </source>
</evidence>
<keyword evidence="6 7" id="KW-0539">Nucleus</keyword>
<sequence>MASWRWQGPVVAIANGEKYFRGISNHSGAEQDAVAYAVGDCVLLLRDNGVGSDIVHVMAMWEARDGGKLAEVRYYCNASAANQSRKASSCAAADKTSAPNELYESDRIAEVDITQTFARKVSVGTKTTSVQKNDFIATGMYHIKTNRIVPLKSSVSCMQRSRTIGFRAQMIPIIHDDEEDDAGVEQSNRRKRQRVDSDEASSLAVRKGSAAYPALSIDLPTLRELQKACEELQLSSLPKVMTGRENERIEIYNTLKSSIHAGSAGGAIYISGLPGTGKTSIVKEIIRSLEAEKKRGDLPHFVWIEVNGLTMPKPDVAYSVIWKALQEGETMPRFMNPAKMCEQLQHKFEVLDDERPVLLILLDEMDFMIAGKNQVLYNLLEWQTFASSKLVLIGIANTMDLPERLPGKIRSRLGVHRITFPAYTSVQLEQIIEQRLAQLDVFSKEAIQVCAKSLAHQSGDVRQALTVCRKAVEVCIRRLSHDEAGNFSQNGNANMYVTVQDLQHAQQAISVSAPMSRLRACSKFECIFIVALLMEVKTKEKQEGEFEDVINRFAILCKTHSFSPIPRLRGFIWICDELERSGLIRQIRSKSSRYPRLELRCSNQEIHEVFLTHNIGMQLIS</sequence>
<dbReference type="InterPro" id="IPR054425">
    <property type="entry name" value="Cdc6_ORC1-like_ATPase_lid"/>
</dbReference>
<dbReference type="GO" id="GO:0046872">
    <property type="term" value="F:metal ion binding"/>
    <property type="evidence" value="ECO:0007669"/>
    <property type="project" value="UniProtKB-KW"/>
</dbReference>
<dbReference type="EMBL" id="GL376560">
    <property type="status" value="NOT_ANNOTATED_CDS"/>
    <property type="molecule type" value="Genomic_DNA"/>
</dbReference>
<dbReference type="Gene3D" id="1.10.8.60">
    <property type="match status" value="1"/>
</dbReference>
<comment type="similarity">
    <text evidence="2 7">Belongs to the ORC1 family.</text>
</comment>
<dbReference type="SUPFAM" id="SSF52540">
    <property type="entry name" value="P-loop containing nucleoside triphosphate hydrolases"/>
    <property type="match status" value="1"/>
</dbReference>
<dbReference type="InterPro" id="IPR027417">
    <property type="entry name" value="P-loop_NTPase"/>
</dbReference>
<dbReference type="InterPro" id="IPR003593">
    <property type="entry name" value="AAA+_ATPase"/>
</dbReference>
<dbReference type="SMART" id="SM00382">
    <property type="entry name" value="AAA"/>
    <property type="match status" value="1"/>
</dbReference>
<dbReference type="InParanoid" id="K3WPS0"/>
<dbReference type="Pfam" id="PF22606">
    <property type="entry name" value="Cdc6-ORC-like_ATPase_lid"/>
    <property type="match status" value="1"/>
</dbReference>
<feature type="region of interest" description="Disordered" evidence="8">
    <location>
        <begin position="177"/>
        <end position="201"/>
    </location>
</feature>
<dbReference type="PANTHER" id="PTHR10763">
    <property type="entry name" value="CELL DIVISION CONTROL PROTEIN 6-RELATED"/>
    <property type="match status" value="1"/>
</dbReference>
<keyword evidence="7" id="KW-0067">ATP-binding</keyword>
<dbReference type="EnsemblProtists" id="PYU1_T006962">
    <property type="protein sequence ID" value="PYU1_T006962"/>
    <property type="gene ID" value="PYU1_G006947"/>
</dbReference>
<dbReference type="eggNOG" id="KOG1514">
    <property type="taxonomic scope" value="Eukaryota"/>
</dbReference>
<dbReference type="Pfam" id="PF00004">
    <property type="entry name" value="AAA"/>
    <property type="match status" value="1"/>
</dbReference>
<dbReference type="PANTHER" id="PTHR10763:SF23">
    <property type="entry name" value="ORIGIN RECOGNITION COMPLEX SUBUNIT 1"/>
    <property type="match status" value="1"/>
</dbReference>
<dbReference type="InterPro" id="IPR050311">
    <property type="entry name" value="ORC1/CDC6"/>
</dbReference>
<evidence type="ECO:0000259" key="9">
    <source>
        <dbReference type="SMART" id="SM00382"/>
    </source>
</evidence>
<dbReference type="GO" id="GO:0033314">
    <property type="term" value="P:mitotic DNA replication checkpoint signaling"/>
    <property type="evidence" value="ECO:0007669"/>
    <property type="project" value="TreeGrafter"/>
</dbReference>